<evidence type="ECO:0000256" key="4">
    <source>
        <dbReference type="ARBA" id="ARBA00022692"/>
    </source>
</evidence>
<dbReference type="PANTHER" id="PTHR33281:SF19">
    <property type="entry name" value="VOLTAGE-DEPENDENT ANION CHANNEL-FORMING PROTEIN YNEE"/>
    <property type="match status" value="1"/>
</dbReference>
<evidence type="ECO:0000256" key="3">
    <source>
        <dbReference type="ARBA" id="ARBA00022475"/>
    </source>
</evidence>
<proteinExistence type="inferred from homology"/>
<comment type="similarity">
    <text evidence="8">Belongs to the anion channel-forming bestrophin (TC 1.A.46) family.</text>
</comment>
<dbReference type="GO" id="GO:0005886">
    <property type="term" value="C:plasma membrane"/>
    <property type="evidence" value="ECO:0007669"/>
    <property type="project" value="UniProtKB-SubCell"/>
</dbReference>
<dbReference type="InterPro" id="IPR044669">
    <property type="entry name" value="YneE/VCCN1/2-like"/>
</dbReference>
<evidence type="ECO:0000256" key="2">
    <source>
        <dbReference type="ARBA" id="ARBA00022448"/>
    </source>
</evidence>
<evidence type="ECO:0000256" key="6">
    <source>
        <dbReference type="ARBA" id="ARBA00023065"/>
    </source>
</evidence>
<keyword evidence="7 9" id="KW-0472">Membrane</keyword>
<feature type="transmembrane region" description="Helical" evidence="9">
    <location>
        <begin position="268"/>
        <end position="286"/>
    </location>
</feature>
<keyword evidence="3" id="KW-1003">Cell membrane</keyword>
<comment type="subcellular location">
    <subcellularLocation>
        <location evidence="1">Cell membrane</location>
        <topology evidence="1">Multi-pass membrane protein</topology>
    </subcellularLocation>
</comment>
<evidence type="ECO:0000256" key="5">
    <source>
        <dbReference type="ARBA" id="ARBA00022989"/>
    </source>
</evidence>
<keyword evidence="4 9" id="KW-0812">Transmembrane</keyword>
<evidence type="ECO:0000313" key="10">
    <source>
        <dbReference type="EMBL" id="CAA6818279.1"/>
    </source>
</evidence>
<dbReference type="GO" id="GO:0005254">
    <property type="term" value="F:chloride channel activity"/>
    <property type="evidence" value="ECO:0007669"/>
    <property type="project" value="InterPro"/>
</dbReference>
<dbReference type="Pfam" id="PF25539">
    <property type="entry name" value="Bestrophin_2"/>
    <property type="match status" value="1"/>
</dbReference>
<accession>A0A6S6TUF6</accession>
<reference evidence="10" key="1">
    <citation type="submission" date="2020-01" db="EMBL/GenBank/DDBJ databases">
        <authorList>
            <person name="Meier V. D."/>
            <person name="Meier V D."/>
        </authorList>
    </citation>
    <scope>NUCLEOTIDE SEQUENCE</scope>
    <source>
        <strain evidence="10">HLG_WM_MAG_05</strain>
    </source>
</reference>
<feature type="transmembrane region" description="Helical" evidence="9">
    <location>
        <begin position="227"/>
        <end position="248"/>
    </location>
</feature>
<dbReference type="PANTHER" id="PTHR33281">
    <property type="entry name" value="UPF0187 PROTEIN YNEE"/>
    <property type="match status" value="1"/>
</dbReference>
<keyword evidence="6" id="KW-0406">Ion transport</keyword>
<gene>
    <name evidence="10" type="ORF">HELGO_WM17457</name>
</gene>
<name>A0A6S6TUF6_9BACT</name>
<evidence type="ECO:0000256" key="8">
    <source>
        <dbReference type="ARBA" id="ARBA00034708"/>
    </source>
</evidence>
<evidence type="ECO:0000256" key="7">
    <source>
        <dbReference type="ARBA" id="ARBA00023136"/>
    </source>
</evidence>
<dbReference type="AlphaFoldDB" id="A0A6S6TUF6"/>
<dbReference type="EMBL" id="CACVAU010000053">
    <property type="protein sequence ID" value="CAA6818279.1"/>
    <property type="molecule type" value="Genomic_DNA"/>
</dbReference>
<protein>
    <submittedName>
        <fullName evidence="10">Uncharacterized protein</fullName>
    </submittedName>
</protein>
<feature type="transmembrane region" description="Helical" evidence="9">
    <location>
        <begin position="39"/>
        <end position="62"/>
    </location>
</feature>
<organism evidence="10">
    <name type="scientific">uncultured Sulfurovum sp</name>
    <dbReference type="NCBI Taxonomy" id="269237"/>
    <lineage>
        <taxon>Bacteria</taxon>
        <taxon>Pseudomonadati</taxon>
        <taxon>Campylobacterota</taxon>
        <taxon>Epsilonproteobacteria</taxon>
        <taxon>Campylobacterales</taxon>
        <taxon>Sulfurovaceae</taxon>
        <taxon>Sulfurovum</taxon>
        <taxon>environmental samples</taxon>
    </lineage>
</organism>
<feature type="transmembrane region" description="Helical" evidence="9">
    <location>
        <begin position="12"/>
        <end position="33"/>
    </location>
</feature>
<sequence length="338" mass="39542">MYIRRSIRFKLIFEDSWRFLLIIGLWSTLVVYIHDYMGWGLISVPIVPLSTIGIAVSLYLGFRSKESYDRWWEGRKIWGNIINKSRSFSNQVHSMFYDKEGNPVSPEIKKDLIYRHLSWLTALKYQLRSTSRLASTSKPRMFNHRISDKKSAELFSSYLSHDEYTKLQTKSNMATQILVNQGKAIQELSQKGYLDSVRHTDLTNMITYLYDTQGQCERIKKTPFPRAFANLGQIFTVIFIFLLPLGLLDIFEDEGKRYLHDAVLQREYMFAMVPFTMLLSWVFFMMEKVSDSMEDPFESGVNDLPLNAMVRTIEIDLLESLEEEHIPKPIKPVGDMLH</sequence>
<evidence type="ECO:0000256" key="1">
    <source>
        <dbReference type="ARBA" id="ARBA00004651"/>
    </source>
</evidence>
<keyword evidence="5 9" id="KW-1133">Transmembrane helix</keyword>
<evidence type="ECO:0000256" key="9">
    <source>
        <dbReference type="SAM" id="Phobius"/>
    </source>
</evidence>
<keyword evidence="2" id="KW-0813">Transport</keyword>